<reference evidence="1" key="1">
    <citation type="journal article" date="2011" name="PLoS Biol.">
        <title>Gene gain and loss during evolution of obligate parasitism in the white rust pathogen of Arabidopsis thaliana.</title>
        <authorList>
            <person name="Kemen E."/>
            <person name="Gardiner A."/>
            <person name="Schultz-Larsen T."/>
            <person name="Kemen A.C."/>
            <person name="Balmuth A.L."/>
            <person name="Robert-Seilaniantz A."/>
            <person name="Bailey K."/>
            <person name="Holub E."/>
            <person name="Studholme D.J."/>
            <person name="Maclean D."/>
            <person name="Jones J.D."/>
        </authorList>
    </citation>
    <scope>NUCLEOTIDE SEQUENCE</scope>
</reference>
<evidence type="ECO:0000313" key="1">
    <source>
        <dbReference type="EMBL" id="CCA28080.1"/>
    </source>
</evidence>
<dbReference type="HOGENOM" id="CLU_3054345_0_0_1"/>
<proteinExistence type="predicted"/>
<protein>
    <submittedName>
        <fullName evidence="1">AlNc14C1091G12770 protein</fullName>
    </submittedName>
</protein>
<gene>
    <name evidence="1" type="primary">AlNc14C1091G12770</name>
    <name evidence="1" type="ORF">ALNC14_142240</name>
</gene>
<organism evidence="1">
    <name type="scientific">Albugo laibachii Nc14</name>
    <dbReference type="NCBI Taxonomy" id="890382"/>
    <lineage>
        <taxon>Eukaryota</taxon>
        <taxon>Sar</taxon>
        <taxon>Stramenopiles</taxon>
        <taxon>Oomycota</taxon>
        <taxon>Peronosporomycetes</taxon>
        <taxon>Albuginales</taxon>
        <taxon>Albuginaceae</taxon>
        <taxon>Albugo</taxon>
    </lineage>
</organism>
<name>F0X2H9_9STRA</name>
<accession>F0X2H9</accession>
<reference evidence="1" key="2">
    <citation type="submission" date="2011-02" db="EMBL/GenBank/DDBJ databases">
        <authorList>
            <person name="MacLean D."/>
        </authorList>
    </citation>
    <scope>NUCLEOTIDE SEQUENCE</scope>
</reference>
<dbReference type="EMBL" id="FR824870">
    <property type="protein sequence ID" value="CCA28080.1"/>
    <property type="molecule type" value="Genomic_DNA"/>
</dbReference>
<sequence>MSMVVNFNIEGSLCPTSATFTRPSPDRIFEKAASAPFRMNPTRKEFSRKVFATR</sequence>
<dbReference type="AlphaFoldDB" id="F0X2H9"/>